<feature type="compositionally biased region" description="Polar residues" evidence="1">
    <location>
        <begin position="288"/>
        <end position="298"/>
    </location>
</feature>
<dbReference type="STRING" id="240176.D6RPI5"/>
<feature type="compositionally biased region" description="Low complexity" evidence="1">
    <location>
        <begin position="260"/>
        <end position="269"/>
    </location>
</feature>
<sequence>MRSTRPALRLSEPPSYNAPFYADPWGQDSGSPTSETAHSDYYGTRSTASSSRTSSTCSHVVPEAAFLARSGGGDVQYIVDPYFGYKDIADLCTAYLVKAFRSHEETESSQRLGQPRLPIFIAQLMHITGVPLKVVIAALILLQRFRNLQPPNDTRSFSGHRLFIGALMLACNDDNLQNMMAHDASSAAYWSEISLFSEAELDEVFNTLYDELDGNVVVFPSYAAALEKLNNPLAIKSFEGDLDFVSSDETGLDWEDGNVSPTLSMSSTSMPPPEARQDKLRSRGGGTTAPQKQTRNVPSVRTRIASLFGKKARTC</sequence>
<dbReference type="VEuPathDB" id="FungiDB:CC1G_15176"/>
<dbReference type="CDD" id="cd20557">
    <property type="entry name" value="CYCLIN_ScPCL1-like"/>
    <property type="match status" value="1"/>
</dbReference>
<evidence type="ECO:0000313" key="3">
    <source>
        <dbReference type="Proteomes" id="UP000001861"/>
    </source>
</evidence>
<evidence type="ECO:0008006" key="4">
    <source>
        <dbReference type="Google" id="ProtNLM"/>
    </source>
</evidence>
<feature type="region of interest" description="Disordered" evidence="1">
    <location>
        <begin position="1"/>
        <end position="54"/>
    </location>
</feature>
<evidence type="ECO:0000313" key="2">
    <source>
        <dbReference type="EMBL" id="EFI27043.1"/>
    </source>
</evidence>
<feature type="compositionally biased region" description="Low complexity" evidence="1">
    <location>
        <begin position="44"/>
        <end position="54"/>
    </location>
</feature>
<evidence type="ECO:0000256" key="1">
    <source>
        <dbReference type="SAM" id="MobiDB-lite"/>
    </source>
</evidence>
<dbReference type="RefSeq" id="XP_002910537.1">
    <property type="nucleotide sequence ID" value="XM_002910491.1"/>
</dbReference>
<dbReference type="GeneID" id="9379572"/>
<proteinExistence type="predicted"/>
<dbReference type="OMA" id="CECNIGS"/>
<dbReference type="AlphaFoldDB" id="D6RPI5"/>
<dbReference type="Gene3D" id="1.10.472.10">
    <property type="entry name" value="Cyclin-like"/>
    <property type="match status" value="1"/>
</dbReference>
<organism evidence="2 3">
    <name type="scientific">Coprinopsis cinerea (strain Okayama-7 / 130 / ATCC MYA-4618 / FGSC 9003)</name>
    <name type="common">Inky cap fungus</name>
    <name type="synonym">Hormographiella aspergillata</name>
    <dbReference type="NCBI Taxonomy" id="240176"/>
    <lineage>
        <taxon>Eukaryota</taxon>
        <taxon>Fungi</taxon>
        <taxon>Dikarya</taxon>
        <taxon>Basidiomycota</taxon>
        <taxon>Agaricomycotina</taxon>
        <taxon>Agaricomycetes</taxon>
        <taxon>Agaricomycetidae</taxon>
        <taxon>Agaricales</taxon>
        <taxon>Agaricineae</taxon>
        <taxon>Psathyrellaceae</taxon>
        <taxon>Coprinopsis</taxon>
    </lineage>
</organism>
<comment type="caution">
    <text evidence="2">The sequence shown here is derived from an EMBL/GenBank/DDBJ whole genome shotgun (WGS) entry which is preliminary data.</text>
</comment>
<dbReference type="OrthoDB" id="3039382at2759"/>
<accession>D6RPI5</accession>
<dbReference type="KEGG" id="cci:CC1G_15176"/>
<name>D6RPI5_COPC7</name>
<dbReference type="Proteomes" id="UP000001861">
    <property type="component" value="Unassembled WGS sequence"/>
</dbReference>
<reference evidence="2 3" key="1">
    <citation type="journal article" date="2010" name="Proc. Natl. Acad. Sci. U.S.A.">
        <title>Insights into evolution of multicellular fungi from the assembled chromosomes of the mushroom Coprinopsis cinerea (Coprinus cinereus).</title>
        <authorList>
            <person name="Stajich J.E."/>
            <person name="Wilke S.K."/>
            <person name="Ahren D."/>
            <person name="Au C.H."/>
            <person name="Birren B.W."/>
            <person name="Borodovsky M."/>
            <person name="Burns C."/>
            <person name="Canback B."/>
            <person name="Casselton L.A."/>
            <person name="Cheng C.K."/>
            <person name="Deng J."/>
            <person name="Dietrich F.S."/>
            <person name="Fargo D.C."/>
            <person name="Farman M.L."/>
            <person name="Gathman A.C."/>
            <person name="Goldberg J."/>
            <person name="Guigo R."/>
            <person name="Hoegger P.J."/>
            <person name="Hooker J.B."/>
            <person name="Huggins A."/>
            <person name="James T.Y."/>
            <person name="Kamada T."/>
            <person name="Kilaru S."/>
            <person name="Kodira C."/>
            <person name="Kues U."/>
            <person name="Kupfer D."/>
            <person name="Kwan H.S."/>
            <person name="Lomsadze A."/>
            <person name="Li W."/>
            <person name="Lilly W.W."/>
            <person name="Ma L.J."/>
            <person name="Mackey A.J."/>
            <person name="Manning G."/>
            <person name="Martin F."/>
            <person name="Muraguchi H."/>
            <person name="Natvig D.O."/>
            <person name="Palmerini H."/>
            <person name="Ramesh M.A."/>
            <person name="Rehmeyer C.J."/>
            <person name="Roe B.A."/>
            <person name="Shenoy N."/>
            <person name="Stanke M."/>
            <person name="Ter-Hovhannisyan V."/>
            <person name="Tunlid A."/>
            <person name="Velagapudi R."/>
            <person name="Vision T.J."/>
            <person name="Zeng Q."/>
            <person name="Zolan M.E."/>
            <person name="Pukkila P.J."/>
        </authorList>
    </citation>
    <scope>NUCLEOTIDE SEQUENCE [LARGE SCALE GENOMIC DNA]</scope>
    <source>
        <strain evidence="3">Okayama-7 / 130 / ATCC MYA-4618 / FGSC 9003</strain>
    </source>
</reference>
<dbReference type="HOGENOM" id="CLU_956667_0_0_1"/>
<gene>
    <name evidence="2" type="ORF">CC1G_15176</name>
</gene>
<dbReference type="InParanoid" id="D6RPI5"/>
<feature type="region of interest" description="Disordered" evidence="1">
    <location>
        <begin position="253"/>
        <end position="298"/>
    </location>
</feature>
<dbReference type="EMBL" id="AACS02000009">
    <property type="protein sequence ID" value="EFI27043.1"/>
    <property type="molecule type" value="Genomic_DNA"/>
</dbReference>
<protein>
    <recommendedName>
        <fullName evidence="4">Cyclin N-terminal domain-containing protein</fullName>
    </recommendedName>
</protein>
<keyword evidence="3" id="KW-1185">Reference proteome</keyword>